<proteinExistence type="predicted"/>
<evidence type="ECO:0000313" key="3">
    <source>
        <dbReference type="Proteomes" id="UP000321606"/>
    </source>
</evidence>
<dbReference type="Gene3D" id="3.40.630.120">
    <property type="match status" value="1"/>
</dbReference>
<evidence type="ECO:0000313" key="2">
    <source>
        <dbReference type="EMBL" id="BBM35929.1"/>
    </source>
</evidence>
<evidence type="ECO:0000259" key="1">
    <source>
        <dbReference type="Pfam" id="PF18164"/>
    </source>
</evidence>
<feature type="domain" description="GNAT-like C-terminal" evidence="1">
    <location>
        <begin position="78"/>
        <end position="231"/>
    </location>
</feature>
<accession>A0A510J9E5</accession>
<dbReference type="InterPro" id="IPR041644">
    <property type="entry name" value="GNAT_C"/>
</dbReference>
<dbReference type="RefSeq" id="WP_146966389.1">
    <property type="nucleotide sequence ID" value="NZ_AP019822.1"/>
</dbReference>
<dbReference type="AlphaFoldDB" id="A0A510J9E5"/>
<sequence>MIKTENMSEKEMDDFVLNKSKTYTKELYKKENLSDDLYSDNMKDIDIWTNKYENINGTKGLYKEHFNWIDSILEMRVIKLDRLQFELLDKTDKNFDLIPEKHKKNSILVNVHIREDGKLTPSACEASYKTAWNYYKSKGLSFEEIIFTCYSWLLNPDLKLLLPENSNIIQFQKKYKFLSFKENEEKSQIIERVFGLGNEKLENCSQNTILQKNLKKFWEKGYKFPMAKGYFIYKI</sequence>
<dbReference type="KEGG" id="lgo:JCM16774_0859"/>
<dbReference type="STRING" id="714315.GCA_000516535_00850"/>
<protein>
    <recommendedName>
        <fullName evidence="1">GNAT-like C-terminal domain-containing protein</fullName>
    </recommendedName>
</protein>
<dbReference type="Proteomes" id="UP000321606">
    <property type="component" value="Chromosome"/>
</dbReference>
<dbReference type="OrthoDB" id="2139859at2"/>
<dbReference type="Pfam" id="PF18164">
    <property type="entry name" value="GNAT_C"/>
    <property type="match status" value="1"/>
</dbReference>
<gene>
    <name evidence="2" type="ORF">JCM16774_0859</name>
</gene>
<dbReference type="EMBL" id="AP019822">
    <property type="protein sequence ID" value="BBM35929.1"/>
    <property type="molecule type" value="Genomic_DNA"/>
</dbReference>
<organism evidence="2 3">
    <name type="scientific">Pseudoleptotrichia goodfellowii</name>
    <dbReference type="NCBI Taxonomy" id="157692"/>
    <lineage>
        <taxon>Bacteria</taxon>
        <taxon>Fusobacteriati</taxon>
        <taxon>Fusobacteriota</taxon>
        <taxon>Fusobacteriia</taxon>
        <taxon>Fusobacteriales</taxon>
        <taxon>Leptotrichiaceae</taxon>
        <taxon>Pseudoleptotrichia</taxon>
    </lineage>
</organism>
<reference evidence="2 3" key="1">
    <citation type="submission" date="2019-07" db="EMBL/GenBank/DDBJ databases">
        <title>Complete Genome Sequence of Leptotrichia goodfellowii Strain JCM 16774.</title>
        <authorList>
            <person name="Watanabe S."/>
            <person name="Cui L."/>
        </authorList>
    </citation>
    <scope>NUCLEOTIDE SEQUENCE [LARGE SCALE GENOMIC DNA]</scope>
    <source>
        <strain evidence="2 3">JCM16774</strain>
    </source>
</reference>
<name>A0A510J9E5_9FUSO</name>